<evidence type="ECO:0000256" key="6">
    <source>
        <dbReference type="ARBA" id="ARBA00023242"/>
    </source>
</evidence>
<evidence type="ECO:0000313" key="10">
    <source>
        <dbReference type="EMBL" id="KAJ9610238.1"/>
    </source>
</evidence>
<dbReference type="GO" id="GO:0006351">
    <property type="term" value="P:DNA-templated transcription"/>
    <property type="evidence" value="ECO:0007669"/>
    <property type="project" value="InterPro"/>
</dbReference>
<dbReference type="AlphaFoldDB" id="A0AA38XB58"/>
<dbReference type="CDD" id="cd12148">
    <property type="entry name" value="fungal_TF_MHR"/>
    <property type="match status" value="1"/>
</dbReference>
<keyword evidence="5" id="KW-0862">Zinc</keyword>
<keyword evidence="6" id="KW-0539">Nucleus</keyword>
<evidence type="ECO:0000256" key="4">
    <source>
        <dbReference type="ARBA" id="ARBA00022771"/>
    </source>
</evidence>
<dbReference type="PROSITE" id="PS50157">
    <property type="entry name" value="ZINC_FINGER_C2H2_2"/>
    <property type="match status" value="1"/>
</dbReference>
<reference evidence="10" key="1">
    <citation type="submission" date="2022-10" db="EMBL/GenBank/DDBJ databases">
        <title>Culturing micro-colonial fungi from biological soil crusts in the Mojave desert and describing Neophaeococcomyces mojavensis, and introducing the new genera and species Taxawa tesnikishii.</title>
        <authorList>
            <person name="Kurbessoian T."/>
            <person name="Stajich J.E."/>
        </authorList>
    </citation>
    <scope>NUCLEOTIDE SEQUENCE</scope>
    <source>
        <strain evidence="10">TK_41</strain>
    </source>
</reference>
<accession>A0AA38XB58</accession>
<feature type="region of interest" description="Disordered" evidence="8">
    <location>
        <begin position="164"/>
        <end position="184"/>
    </location>
</feature>
<dbReference type="InterPro" id="IPR007219">
    <property type="entry name" value="XnlR_reg_dom"/>
</dbReference>
<dbReference type="Proteomes" id="UP001172673">
    <property type="component" value="Unassembled WGS sequence"/>
</dbReference>
<keyword evidence="11" id="KW-1185">Reference proteome</keyword>
<dbReference type="GO" id="GO:0000785">
    <property type="term" value="C:chromatin"/>
    <property type="evidence" value="ECO:0007669"/>
    <property type="project" value="TreeGrafter"/>
</dbReference>
<comment type="subcellular location">
    <subcellularLocation>
        <location evidence="1">Nucleus</location>
    </subcellularLocation>
</comment>
<gene>
    <name evidence="10" type="ORF">H2200_005015</name>
</gene>
<proteinExistence type="predicted"/>
<evidence type="ECO:0000256" key="2">
    <source>
        <dbReference type="ARBA" id="ARBA00022723"/>
    </source>
</evidence>
<dbReference type="EMBL" id="JAPDRK010000007">
    <property type="protein sequence ID" value="KAJ9610238.1"/>
    <property type="molecule type" value="Genomic_DNA"/>
</dbReference>
<dbReference type="InterPro" id="IPR051059">
    <property type="entry name" value="VerF-like"/>
</dbReference>
<dbReference type="GO" id="GO:0000978">
    <property type="term" value="F:RNA polymerase II cis-regulatory region sequence-specific DNA binding"/>
    <property type="evidence" value="ECO:0007669"/>
    <property type="project" value="InterPro"/>
</dbReference>
<evidence type="ECO:0000313" key="11">
    <source>
        <dbReference type="Proteomes" id="UP001172673"/>
    </source>
</evidence>
<name>A0AA38XB58_9EURO</name>
<sequence length="816" mass="90342">MIGHSRLGMTVPLNIASYWALWLLLDRRILSSRSSVAGANCLHPHELADDKSGAVTIPTIENDSADAPSYAAQKPQQGKTACLRFATPLSPKELDRLFYICPHTSHGDNYLLVAWPLGMNGVNWTADWPSKDTGAKPYQCKQCKRSFSRQDSLARHEKLHLRRRDPDELFSPAESIDKPVTPESMRSNDWADAFPLVAPTALDFPSAPLLEPVPQASTTQLTSGLDLDFELIWPDSEDLLQTLLSTDATNQFPLGTLPFSAPSSSSDMTYDTPSSFDERPSSIGAIPFGANQQAVQDVSKMVSNASSSVTAAAKSNSITSVFLDECLHMFFVKFIPTFPVLHRATFVFRDSSHPLLLNAIAIGSLYLGSKGALAKGEALWHLAHTAVATSWQTLIDQRGPYDSCDGVQLVLTGVLSQVYGALSRNRAIRSTSHAFHSLAFVWARRCGMLDSEPYRVESVPSQDAAEARKDSQWRLWVAREIQQRALLALYMLDGLISQMSGEPTSVRHATNQLNLPSSEAAFEAANANEWISHMQTLASSQTTSFRVILRRLFNPNGEARWLDTTLSAFSYKVILEGLQSLISDDESDEDTAVGVPTRSEVRRALNQVYESIRLNASLSCADRLETLLRWHSICLDTSVDSSLLCRMLCAKYNITQHIWRIGDASKSPIDLDTWKTTPAARTALLHSMAIQEIIEQLPRGRAHAIHMPSSLFAAATVYSVFALGSQPAVKIPSTVIWQDVLLNEKSVDLYSSLYRSAETDTARYIRGETLQGPNATSRNLLYELNSMDKLFRCLIAQWGVAFDMEAVVEKWIELCH</sequence>
<dbReference type="GO" id="GO:0005634">
    <property type="term" value="C:nucleus"/>
    <property type="evidence" value="ECO:0007669"/>
    <property type="project" value="UniProtKB-SubCell"/>
</dbReference>
<dbReference type="PANTHER" id="PTHR40626:SF14">
    <property type="entry name" value="C2H2 TYPE ZINC FINGER DOMAIN PROTEIN (AFU_ORTHOLOGUE AFUA_1G02360)"/>
    <property type="match status" value="1"/>
</dbReference>
<dbReference type="GO" id="GO:0008270">
    <property type="term" value="F:zinc ion binding"/>
    <property type="evidence" value="ECO:0007669"/>
    <property type="project" value="UniProtKB-KW"/>
</dbReference>
<comment type="caution">
    <text evidence="10">The sequence shown here is derived from an EMBL/GenBank/DDBJ whole genome shotgun (WGS) entry which is preliminary data.</text>
</comment>
<dbReference type="GO" id="GO:0000981">
    <property type="term" value="F:DNA-binding transcription factor activity, RNA polymerase II-specific"/>
    <property type="evidence" value="ECO:0007669"/>
    <property type="project" value="InterPro"/>
</dbReference>
<dbReference type="PROSITE" id="PS00028">
    <property type="entry name" value="ZINC_FINGER_C2H2_1"/>
    <property type="match status" value="1"/>
</dbReference>
<dbReference type="SMART" id="SM00355">
    <property type="entry name" value="ZnF_C2H2"/>
    <property type="match status" value="1"/>
</dbReference>
<dbReference type="Gene3D" id="3.30.160.60">
    <property type="entry name" value="Classic Zinc Finger"/>
    <property type="match status" value="1"/>
</dbReference>
<keyword evidence="4 7" id="KW-0863">Zinc-finger</keyword>
<dbReference type="InterPro" id="IPR013087">
    <property type="entry name" value="Znf_C2H2_type"/>
</dbReference>
<dbReference type="FunFam" id="3.30.160.60:FF:000624">
    <property type="entry name" value="zinc finger protein 697"/>
    <property type="match status" value="1"/>
</dbReference>
<evidence type="ECO:0000256" key="3">
    <source>
        <dbReference type="ARBA" id="ARBA00022737"/>
    </source>
</evidence>
<dbReference type="Pfam" id="PF04082">
    <property type="entry name" value="Fungal_trans"/>
    <property type="match status" value="1"/>
</dbReference>
<evidence type="ECO:0000259" key="9">
    <source>
        <dbReference type="PROSITE" id="PS50157"/>
    </source>
</evidence>
<dbReference type="InterPro" id="IPR036236">
    <property type="entry name" value="Znf_C2H2_sf"/>
</dbReference>
<protein>
    <recommendedName>
        <fullName evidence="9">C2H2-type domain-containing protein</fullName>
    </recommendedName>
</protein>
<organism evidence="10 11">
    <name type="scientific">Cladophialophora chaetospira</name>
    <dbReference type="NCBI Taxonomy" id="386627"/>
    <lineage>
        <taxon>Eukaryota</taxon>
        <taxon>Fungi</taxon>
        <taxon>Dikarya</taxon>
        <taxon>Ascomycota</taxon>
        <taxon>Pezizomycotina</taxon>
        <taxon>Eurotiomycetes</taxon>
        <taxon>Chaetothyriomycetidae</taxon>
        <taxon>Chaetothyriales</taxon>
        <taxon>Herpotrichiellaceae</taxon>
        <taxon>Cladophialophora</taxon>
    </lineage>
</organism>
<dbReference type="SUPFAM" id="SSF57667">
    <property type="entry name" value="beta-beta-alpha zinc fingers"/>
    <property type="match status" value="1"/>
</dbReference>
<dbReference type="PANTHER" id="PTHR40626">
    <property type="entry name" value="MIP31509P"/>
    <property type="match status" value="1"/>
</dbReference>
<keyword evidence="2" id="KW-0479">Metal-binding</keyword>
<evidence type="ECO:0000256" key="8">
    <source>
        <dbReference type="SAM" id="MobiDB-lite"/>
    </source>
</evidence>
<evidence type="ECO:0000256" key="7">
    <source>
        <dbReference type="PROSITE-ProRule" id="PRU00042"/>
    </source>
</evidence>
<evidence type="ECO:0000256" key="1">
    <source>
        <dbReference type="ARBA" id="ARBA00004123"/>
    </source>
</evidence>
<keyword evidence="3" id="KW-0677">Repeat</keyword>
<evidence type="ECO:0000256" key="5">
    <source>
        <dbReference type="ARBA" id="ARBA00022833"/>
    </source>
</evidence>
<feature type="domain" description="C2H2-type" evidence="9">
    <location>
        <begin position="138"/>
        <end position="165"/>
    </location>
</feature>